<reference evidence="1 2" key="2">
    <citation type="journal article" date="2007" name="BMC Biol.">
        <title>A 100%-complete sequence reveals unusually simple genomic features in the hot-spring red alga Cyanidioschyzon merolae.</title>
        <authorList>
            <person name="Nozaki H."/>
            <person name="Takano H."/>
            <person name="Misumi O."/>
            <person name="Terasawa K."/>
            <person name="Matsuzaki M."/>
            <person name="Maruyama S."/>
            <person name="Nishida K."/>
            <person name="Yagisawa F."/>
            <person name="Yoshida Y."/>
            <person name="Fujiwara T."/>
            <person name="Takio S."/>
            <person name="Tamura K."/>
            <person name="Chung S.J."/>
            <person name="Nakamura S."/>
            <person name="Kuroiwa H."/>
            <person name="Tanaka K."/>
            <person name="Sato N."/>
            <person name="Kuroiwa T."/>
        </authorList>
    </citation>
    <scope>NUCLEOTIDE SEQUENCE [LARGE SCALE GENOMIC DNA]</scope>
    <source>
        <strain evidence="1 2">10D</strain>
    </source>
</reference>
<dbReference type="KEGG" id="cme:CYME_CME048C"/>
<evidence type="ECO:0000313" key="2">
    <source>
        <dbReference type="Proteomes" id="UP000007014"/>
    </source>
</evidence>
<dbReference type="Gramene" id="CME048CT">
    <property type="protein sequence ID" value="CME048CT"/>
    <property type="gene ID" value="CME048C"/>
</dbReference>
<dbReference type="EMBL" id="AP006487">
    <property type="protein sequence ID" value="BAM79278.1"/>
    <property type="molecule type" value="Genomic_DNA"/>
</dbReference>
<dbReference type="HOGENOM" id="CLU_832513_0_0_1"/>
<dbReference type="RefSeq" id="XP_005535564.1">
    <property type="nucleotide sequence ID" value="XM_005535507.1"/>
</dbReference>
<name>M1VFH8_CYAM1</name>
<accession>M1VFH8</accession>
<gene>
    <name evidence="1" type="ORF">CYME_CME048C</name>
</gene>
<organism evidence="1 2">
    <name type="scientific">Cyanidioschyzon merolae (strain NIES-3377 / 10D)</name>
    <name type="common">Unicellular red alga</name>
    <dbReference type="NCBI Taxonomy" id="280699"/>
    <lineage>
        <taxon>Eukaryota</taxon>
        <taxon>Rhodophyta</taxon>
        <taxon>Bangiophyceae</taxon>
        <taxon>Cyanidiales</taxon>
        <taxon>Cyanidiaceae</taxon>
        <taxon>Cyanidioschyzon</taxon>
    </lineage>
</organism>
<sequence>MRCWQTTRTSSLAVALPLISYPCQIRISNSELSAVFQLFDSFRICLGCKDSKLEVLQKVLTDIHLILEFSVVYSECHLRRLSAFFPSSPVSRWNATPANTVRKATYIIVHSHVDALLFSLSYVYQAECKQPADVRFICPSATRERSALRHWIDYEKQPRRHRIATPSQASSARTQNFSYQLIFDSTRETDPRLFAATDETAFYSGMVCFTGRAPGRSRLFCQDGIWPWTRTRVIAAIASDKECVTPLLEGSADGSKYLHLLCRLLLTSGACFTVNYEALHKSSTERNSVLLRVCVRCVCGEDRPEEARDIRERRRARCNGERHRMEPCLHVKDT</sequence>
<dbReference type="Proteomes" id="UP000007014">
    <property type="component" value="Chromosome 5"/>
</dbReference>
<dbReference type="AlphaFoldDB" id="M1VFH8"/>
<proteinExistence type="predicted"/>
<protein>
    <submittedName>
        <fullName evidence="1">Uncharacterized protein</fullName>
    </submittedName>
</protein>
<evidence type="ECO:0000313" key="1">
    <source>
        <dbReference type="EMBL" id="BAM79278.1"/>
    </source>
</evidence>
<keyword evidence="2" id="KW-1185">Reference proteome</keyword>
<dbReference type="GeneID" id="16992836"/>
<reference evidence="1 2" key="1">
    <citation type="journal article" date="2004" name="Nature">
        <title>Genome sequence of the ultrasmall unicellular red alga Cyanidioschyzon merolae 10D.</title>
        <authorList>
            <person name="Matsuzaki M."/>
            <person name="Misumi O."/>
            <person name="Shin-i T."/>
            <person name="Maruyama S."/>
            <person name="Takahara M."/>
            <person name="Miyagishima S."/>
            <person name="Mori T."/>
            <person name="Nishida K."/>
            <person name="Yagisawa F."/>
            <person name="Nishida K."/>
            <person name="Yoshida Y."/>
            <person name="Nishimura Y."/>
            <person name="Nakao S."/>
            <person name="Kobayashi T."/>
            <person name="Momoyama Y."/>
            <person name="Higashiyama T."/>
            <person name="Minoda A."/>
            <person name="Sano M."/>
            <person name="Nomoto H."/>
            <person name="Oishi K."/>
            <person name="Hayashi H."/>
            <person name="Ohta F."/>
            <person name="Nishizaka S."/>
            <person name="Haga S."/>
            <person name="Miura S."/>
            <person name="Morishita T."/>
            <person name="Kabeya Y."/>
            <person name="Terasawa K."/>
            <person name="Suzuki Y."/>
            <person name="Ishii Y."/>
            <person name="Asakawa S."/>
            <person name="Takano H."/>
            <person name="Ohta N."/>
            <person name="Kuroiwa H."/>
            <person name="Tanaka K."/>
            <person name="Shimizu N."/>
            <person name="Sugano S."/>
            <person name="Sato N."/>
            <person name="Nozaki H."/>
            <person name="Ogasawara N."/>
            <person name="Kohara Y."/>
            <person name="Kuroiwa T."/>
        </authorList>
    </citation>
    <scope>NUCLEOTIDE SEQUENCE [LARGE SCALE GENOMIC DNA]</scope>
    <source>
        <strain evidence="1 2">10D</strain>
    </source>
</reference>